<comment type="caution">
    <text evidence="2">The sequence shown here is derived from an EMBL/GenBank/DDBJ whole genome shotgun (WGS) entry which is preliminary data.</text>
</comment>
<evidence type="ECO:0000256" key="1">
    <source>
        <dbReference type="SAM" id="MobiDB-lite"/>
    </source>
</evidence>
<accession>W7U174</accession>
<organism evidence="2 3">
    <name type="scientific">Nannochloropsis gaditana</name>
    <dbReference type="NCBI Taxonomy" id="72520"/>
    <lineage>
        <taxon>Eukaryota</taxon>
        <taxon>Sar</taxon>
        <taxon>Stramenopiles</taxon>
        <taxon>Ochrophyta</taxon>
        <taxon>Eustigmatophyceae</taxon>
        <taxon>Eustigmatales</taxon>
        <taxon>Monodopsidaceae</taxon>
        <taxon>Nannochloropsis</taxon>
    </lineage>
</organism>
<dbReference type="AlphaFoldDB" id="W7U174"/>
<proteinExistence type="predicted"/>
<dbReference type="Proteomes" id="UP000019335">
    <property type="component" value="Chromosome 2"/>
</dbReference>
<dbReference type="EMBL" id="AZIL01000126">
    <property type="protein sequence ID" value="EWM29518.1"/>
    <property type="molecule type" value="Genomic_DNA"/>
</dbReference>
<name>W7U174_9STRA</name>
<evidence type="ECO:0000313" key="3">
    <source>
        <dbReference type="Proteomes" id="UP000019335"/>
    </source>
</evidence>
<keyword evidence="3" id="KW-1185">Reference proteome</keyword>
<sequence>MPHGSLGSPSAHSQADLEAGGISPRAYRDGRAAEEQQGTVDGPGRETDRGTDAHRKNGQAREERSPHLDRAVAKTFVGVGESSGGRERGAFPLPRDALPGHDGGGGGRLDPTPGGPTAGEGTEEERGVGAVPRQPWGAGRRPKKKGAVTPAAAGLGDKRSTSWDPAGRKGF</sequence>
<reference evidence="2 3" key="1">
    <citation type="journal article" date="2014" name="Mol. Plant">
        <title>Chromosome Scale Genome Assembly and Transcriptome Profiling of Nannochloropsis gaditana in Nitrogen Depletion.</title>
        <authorList>
            <person name="Corteggiani Carpinelli E."/>
            <person name="Telatin A."/>
            <person name="Vitulo N."/>
            <person name="Forcato C."/>
            <person name="D'Angelo M."/>
            <person name="Schiavon R."/>
            <person name="Vezzi A."/>
            <person name="Giacometti G.M."/>
            <person name="Morosinotto T."/>
            <person name="Valle G."/>
        </authorList>
    </citation>
    <scope>NUCLEOTIDE SEQUENCE [LARGE SCALE GENOMIC DNA]</scope>
    <source>
        <strain evidence="2 3">B-31</strain>
    </source>
</reference>
<evidence type="ECO:0000313" key="2">
    <source>
        <dbReference type="EMBL" id="EWM29518.1"/>
    </source>
</evidence>
<feature type="compositionally biased region" description="Basic and acidic residues" evidence="1">
    <location>
        <begin position="43"/>
        <end position="72"/>
    </location>
</feature>
<gene>
    <name evidence="2" type="ORF">Naga_100006g1</name>
</gene>
<protein>
    <submittedName>
        <fullName evidence="2">Uncharacterized protein</fullName>
    </submittedName>
</protein>
<feature type="region of interest" description="Disordered" evidence="1">
    <location>
        <begin position="1"/>
        <end position="171"/>
    </location>
</feature>